<dbReference type="InterPro" id="IPR003423">
    <property type="entry name" value="OMP_efflux"/>
</dbReference>
<protein>
    <submittedName>
        <fullName evidence="2">TolC family protein</fullName>
    </submittedName>
</protein>
<dbReference type="OMA" id="CASTHAS"/>
<gene>
    <name evidence="2" type="ORF">DGD08_10010</name>
</gene>
<name>A0A3D4V8U4_9BACT</name>
<proteinExistence type="inferred from homology"/>
<dbReference type="Proteomes" id="UP000264071">
    <property type="component" value="Unassembled WGS sequence"/>
</dbReference>
<evidence type="ECO:0000313" key="2">
    <source>
        <dbReference type="EMBL" id="HCT57521.1"/>
    </source>
</evidence>
<dbReference type="PANTHER" id="PTHR30203">
    <property type="entry name" value="OUTER MEMBRANE CATION EFFLUX PROTEIN"/>
    <property type="match status" value="1"/>
</dbReference>
<dbReference type="PANTHER" id="PTHR30203:SF24">
    <property type="entry name" value="BLR4935 PROTEIN"/>
    <property type="match status" value="1"/>
</dbReference>
<evidence type="ECO:0000256" key="1">
    <source>
        <dbReference type="ARBA" id="ARBA00007613"/>
    </source>
</evidence>
<dbReference type="GO" id="GO:0015562">
    <property type="term" value="F:efflux transmembrane transporter activity"/>
    <property type="evidence" value="ECO:0007669"/>
    <property type="project" value="InterPro"/>
</dbReference>
<evidence type="ECO:0000313" key="3">
    <source>
        <dbReference type="Proteomes" id="UP000264071"/>
    </source>
</evidence>
<dbReference type="EMBL" id="DPIY01000009">
    <property type="protein sequence ID" value="HCT57521.1"/>
    <property type="molecule type" value="Genomic_DNA"/>
</dbReference>
<comment type="similarity">
    <text evidence="1">Belongs to the outer membrane factor (OMF) (TC 1.B.17) family.</text>
</comment>
<organism evidence="2 3">
    <name type="scientific">Gemmatimonas aurantiaca</name>
    <dbReference type="NCBI Taxonomy" id="173480"/>
    <lineage>
        <taxon>Bacteria</taxon>
        <taxon>Pseudomonadati</taxon>
        <taxon>Gemmatimonadota</taxon>
        <taxon>Gemmatimonadia</taxon>
        <taxon>Gemmatimonadales</taxon>
        <taxon>Gemmatimonadaceae</taxon>
        <taxon>Gemmatimonas</taxon>
    </lineage>
</organism>
<sequence>MSFAVRHSRATRWGARSSRTSCSARPISGTSLLPCLLLLLVLVAFNTSAAQDHATPNRDLRSAPRIAQADTLRLSLDRVRHLVLSNDPAYLAMREESAIARGTLRQASLLPFNPDLSLAAPGTGATAPRNPLEFTLSQEVEWAGQRGLRRRAANAGVRLADATIRNTARERIADASNAYYAAEASLRRIDVVRASADIGRRLLEAVVLQLREGEISALEANLAEIESGRAQARVIGELRQQTNRLVELKRAVGLAPETLLSLEPSASESARDSMTSRIPVVDSAGQVQHLDSLMNDAITKRADLRAINALIDETTLRTQLVRREVIPNVRVGLYVEQMPNERGLRLGPALGFGIPLWNRNQGTVDALTARRRQLEFDRRAVLLQVRAEIVTAASAYAATANEVAIYARTVLQPARTNGALLETAYRAGKIPLPTLLLLRNQLLDAELGYWDAWLLRQRALVEFESALGGPSIAPSDIQSTSHPSSESTR</sequence>
<accession>A0A3D4V8U4</accession>
<dbReference type="AlphaFoldDB" id="A0A3D4V8U4"/>
<reference evidence="2 3" key="1">
    <citation type="journal article" date="2018" name="Nat. Biotechnol.">
        <title>A standardized bacterial taxonomy based on genome phylogeny substantially revises the tree of life.</title>
        <authorList>
            <person name="Parks D.H."/>
            <person name="Chuvochina M."/>
            <person name="Waite D.W."/>
            <person name="Rinke C."/>
            <person name="Skarshewski A."/>
            <person name="Chaumeil P.A."/>
            <person name="Hugenholtz P."/>
        </authorList>
    </citation>
    <scope>NUCLEOTIDE SEQUENCE [LARGE SCALE GENOMIC DNA]</scope>
    <source>
        <strain evidence="2">UBA8844</strain>
    </source>
</reference>
<comment type="caution">
    <text evidence="2">The sequence shown here is derived from an EMBL/GenBank/DDBJ whole genome shotgun (WGS) entry which is preliminary data.</text>
</comment>
<dbReference type="InterPro" id="IPR010131">
    <property type="entry name" value="MdtP/NodT-like"/>
</dbReference>
<dbReference type="Pfam" id="PF02321">
    <property type="entry name" value="OEP"/>
    <property type="match status" value="1"/>
</dbReference>
<dbReference type="Gene3D" id="1.20.1600.10">
    <property type="entry name" value="Outer membrane efflux proteins (OEP)"/>
    <property type="match status" value="1"/>
</dbReference>
<dbReference type="SUPFAM" id="SSF56954">
    <property type="entry name" value="Outer membrane efflux proteins (OEP)"/>
    <property type="match status" value="1"/>
</dbReference>